<feature type="compositionally biased region" description="Low complexity" evidence="7">
    <location>
        <begin position="186"/>
        <end position="196"/>
    </location>
</feature>
<dbReference type="PANTHER" id="PTHR12461">
    <property type="entry name" value="HYPOXIA-INDUCIBLE FACTOR 1 ALPHA INHIBITOR-RELATED"/>
    <property type="match status" value="1"/>
</dbReference>
<feature type="domain" description="JmjC" evidence="8">
    <location>
        <begin position="335"/>
        <end position="488"/>
    </location>
</feature>
<feature type="compositionally biased region" description="Polar residues" evidence="7">
    <location>
        <begin position="161"/>
        <end position="174"/>
    </location>
</feature>
<dbReference type="AlphaFoldDB" id="A0A433DAC7"/>
<evidence type="ECO:0000256" key="7">
    <source>
        <dbReference type="SAM" id="MobiDB-lite"/>
    </source>
</evidence>
<evidence type="ECO:0000259" key="8">
    <source>
        <dbReference type="PROSITE" id="PS51184"/>
    </source>
</evidence>
<evidence type="ECO:0000256" key="6">
    <source>
        <dbReference type="ARBA" id="ARBA00023242"/>
    </source>
</evidence>
<dbReference type="OrthoDB" id="47172at2759"/>
<dbReference type="SMART" id="SM00558">
    <property type="entry name" value="JmjC"/>
    <property type="match status" value="1"/>
</dbReference>
<feature type="region of interest" description="Disordered" evidence="7">
    <location>
        <begin position="159"/>
        <end position="196"/>
    </location>
</feature>
<evidence type="ECO:0000256" key="1">
    <source>
        <dbReference type="ARBA" id="ARBA00001954"/>
    </source>
</evidence>
<keyword evidence="10" id="KW-1185">Reference proteome</keyword>
<sequence>MFIHTVDRVLNLLTDNTDLEPCGTATTYLLNRVIVDLRSNTLDLTTTTTLSESLIDLANHQILVYPYKDVPACWRRLLTDASLGMACCLSMRLNNECGTTEVGWETEQRTWRKVIKVLDLAIVVAGAPGTNRREIIDEFIDRAQQRLTELRRASAYPLSTAHVTPSSLEPSSPRGQKRPRLEDINPSPSTISSSFPPLTLPENYPLVIHPIHRPTPIPSLLSFSSHINSPNPTPLIISEGAISHWPAFHPPRIWSDPSYLLSVAADRVVPVEIGSRYTDEAWTQRMMRFGDFVNKYVLEGAGYQKPNGADGSTITQDAPLKPCTSIRSTDPKLIAYLAQHDLLAQIPRLRRDIAVPDYCYLSPEPAPEYPTPPATSDAVITNAWFGPRGTVSPLHHDPYHNLLAQVVGRKFVRLYAPGEVKKLYPFEGMLENTSQVDVEKPDHAQFPAFADAKYVEGILSPGEMLYIPPKWWHYVRSLDVSFSVSFWF</sequence>
<dbReference type="Proteomes" id="UP000268093">
    <property type="component" value="Unassembled WGS sequence"/>
</dbReference>
<comment type="subcellular location">
    <subcellularLocation>
        <location evidence="2">Nucleus</location>
    </subcellularLocation>
</comment>
<comment type="caution">
    <text evidence="9">The sequence shown here is derived from an EMBL/GenBank/DDBJ whole genome shotgun (WGS) entry which is preliminary data.</text>
</comment>
<evidence type="ECO:0000313" key="10">
    <source>
        <dbReference type="Proteomes" id="UP000268093"/>
    </source>
</evidence>
<dbReference type="EMBL" id="RBNI01004372">
    <property type="protein sequence ID" value="RUP47571.1"/>
    <property type="molecule type" value="Genomic_DNA"/>
</dbReference>
<reference evidence="9 10" key="1">
    <citation type="journal article" date="2018" name="New Phytol.">
        <title>Phylogenomics of Endogonaceae and evolution of mycorrhizas within Mucoromycota.</title>
        <authorList>
            <person name="Chang Y."/>
            <person name="Desiro A."/>
            <person name="Na H."/>
            <person name="Sandor L."/>
            <person name="Lipzen A."/>
            <person name="Clum A."/>
            <person name="Barry K."/>
            <person name="Grigoriev I.V."/>
            <person name="Martin F.M."/>
            <person name="Stajich J.E."/>
            <person name="Smith M.E."/>
            <person name="Bonito G."/>
            <person name="Spatafora J.W."/>
        </authorList>
    </citation>
    <scope>NUCLEOTIDE SEQUENCE [LARGE SCALE GENOMIC DNA]</scope>
    <source>
        <strain evidence="9 10">GMNB39</strain>
    </source>
</reference>
<comment type="cofactor">
    <cofactor evidence="1">
        <name>Fe(2+)</name>
        <dbReference type="ChEBI" id="CHEBI:29033"/>
    </cofactor>
</comment>
<dbReference type="PANTHER" id="PTHR12461:SF106">
    <property type="entry name" value="BIFUNCTIONAL PEPTIDASE AND ARGINYL-HYDROXYLASE JMJD5"/>
    <property type="match status" value="1"/>
</dbReference>
<evidence type="ECO:0000256" key="5">
    <source>
        <dbReference type="ARBA" id="ARBA00023004"/>
    </source>
</evidence>
<evidence type="ECO:0000256" key="2">
    <source>
        <dbReference type="ARBA" id="ARBA00004123"/>
    </source>
</evidence>
<dbReference type="Gene3D" id="2.60.120.650">
    <property type="entry name" value="Cupin"/>
    <property type="match status" value="1"/>
</dbReference>
<dbReference type="SUPFAM" id="SSF51197">
    <property type="entry name" value="Clavaminate synthase-like"/>
    <property type="match status" value="1"/>
</dbReference>
<dbReference type="InterPro" id="IPR003347">
    <property type="entry name" value="JmjC_dom"/>
</dbReference>
<dbReference type="Pfam" id="PF13621">
    <property type="entry name" value="Cupin_8"/>
    <property type="match status" value="1"/>
</dbReference>
<dbReference type="PROSITE" id="PS51184">
    <property type="entry name" value="JMJC"/>
    <property type="match status" value="1"/>
</dbReference>
<organism evidence="9 10">
    <name type="scientific">Jimgerdemannia flammicorona</name>
    <dbReference type="NCBI Taxonomy" id="994334"/>
    <lineage>
        <taxon>Eukaryota</taxon>
        <taxon>Fungi</taxon>
        <taxon>Fungi incertae sedis</taxon>
        <taxon>Mucoromycota</taxon>
        <taxon>Mucoromycotina</taxon>
        <taxon>Endogonomycetes</taxon>
        <taxon>Endogonales</taxon>
        <taxon>Endogonaceae</taxon>
        <taxon>Jimgerdemannia</taxon>
    </lineage>
</organism>
<protein>
    <recommendedName>
        <fullName evidence="8">JmjC domain-containing protein</fullName>
    </recommendedName>
</protein>
<evidence type="ECO:0000256" key="4">
    <source>
        <dbReference type="ARBA" id="ARBA00023002"/>
    </source>
</evidence>
<keyword evidence="3" id="KW-0479">Metal-binding</keyword>
<proteinExistence type="predicted"/>
<keyword evidence="6" id="KW-0539">Nucleus</keyword>
<dbReference type="GO" id="GO:0051864">
    <property type="term" value="F:histone H3K36 demethylase activity"/>
    <property type="evidence" value="ECO:0007669"/>
    <property type="project" value="TreeGrafter"/>
</dbReference>
<accession>A0A433DAC7</accession>
<dbReference type="GO" id="GO:0046872">
    <property type="term" value="F:metal ion binding"/>
    <property type="evidence" value="ECO:0007669"/>
    <property type="project" value="UniProtKB-KW"/>
</dbReference>
<gene>
    <name evidence="9" type="ORF">BC936DRAFT_145581</name>
</gene>
<dbReference type="InterPro" id="IPR041667">
    <property type="entry name" value="Cupin_8"/>
</dbReference>
<evidence type="ECO:0000256" key="3">
    <source>
        <dbReference type="ARBA" id="ARBA00022723"/>
    </source>
</evidence>
<dbReference type="GO" id="GO:0005634">
    <property type="term" value="C:nucleus"/>
    <property type="evidence" value="ECO:0007669"/>
    <property type="project" value="UniProtKB-SubCell"/>
</dbReference>
<keyword evidence="5" id="KW-0408">Iron</keyword>
<keyword evidence="4" id="KW-0560">Oxidoreductase</keyword>
<evidence type="ECO:0000313" key="9">
    <source>
        <dbReference type="EMBL" id="RUP47571.1"/>
    </source>
</evidence>
<name>A0A433DAC7_9FUNG</name>